<keyword evidence="1 3" id="KW-0378">Hydrolase</keyword>
<organism evidence="3 4">
    <name type="scientific">Planococcus shixiaomingii</name>
    <dbReference type="NCBI Taxonomy" id="3058393"/>
    <lineage>
        <taxon>Bacteria</taxon>
        <taxon>Bacillati</taxon>
        <taxon>Bacillota</taxon>
        <taxon>Bacilli</taxon>
        <taxon>Bacillales</taxon>
        <taxon>Caryophanaceae</taxon>
        <taxon>Planococcus</taxon>
    </lineage>
</organism>
<comment type="caution">
    <text evidence="3">The sequence shown here is derived from an EMBL/GenBank/DDBJ whole genome shotgun (WGS) entry which is preliminary data.</text>
</comment>
<dbReference type="Proteomes" id="UP001172055">
    <property type="component" value="Unassembled WGS sequence"/>
</dbReference>
<dbReference type="SMART" id="SM00646">
    <property type="entry name" value="Ami_3"/>
    <property type="match status" value="1"/>
</dbReference>
<dbReference type="PANTHER" id="PTHR30404:SF0">
    <property type="entry name" value="N-ACETYLMURAMOYL-L-ALANINE AMIDASE AMIC"/>
    <property type="match status" value="1"/>
</dbReference>
<dbReference type="CDD" id="cd02696">
    <property type="entry name" value="MurNAc-LAA"/>
    <property type="match status" value="1"/>
</dbReference>
<reference evidence="3 4" key="1">
    <citation type="submission" date="2023-06" db="EMBL/GenBank/DDBJ databases">
        <title>Novel species in genus Planococcus.</title>
        <authorList>
            <person name="Ning S."/>
        </authorList>
    </citation>
    <scope>NUCLEOTIDE SEQUENCE [LARGE SCALE GENOMIC DNA]</scope>
    <source>
        <strain evidence="3 4">N028</strain>
    </source>
</reference>
<evidence type="ECO:0000259" key="2">
    <source>
        <dbReference type="SMART" id="SM00646"/>
    </source>
</evidence>
<accession>A0ABT8MZX2</accession>
<dbReference type="InterPro" id="IPR002508">
    <property type="entry name" value="MurNAc-LAA_cat"/>
</dbReference>
<evidence type="ECO:0000313" key="3">
    <source>
        <dbReference type="EMBL" id="MDN7241197.1"/>
    </source>
</evidence>
<keyword evidence="4" id="KW-1185">Reference proteome</keyword>
<dbReference type="Pfam" id="PF01520">
    <property type="entry name" value="Amidase_3"/>
    <property type="match status" value="1"/>
</dbReference>
<proteinExistence type="predicted"/>
<name>A0ABT8MZX2_9BACL</name>
<sequence>MKKVVVFAGHDHDTWEKLGAKGIKTDLEKDGVYEEFDTNFIIAKGTVERLRKAKGLTVLFPQENGRKMTLKQRVDYANDNDVNLIVDIHSNASASRTATGAAAFYWHDSEAGKKLAGYYASLLKMHGFPTWQGGTYASNLKDGWSGFYMLRYSKMPAILTENFFFTTRGELDKYLLNPKNQEKLMKVHLDMVTQYFSLKVEKPQVVKKIPKPLKAVKNPLTSNMPIYRVSVDGKQVNAHSQLSNIISEVEKAVEAEKKSISVVKI</sequence>
<evidence type="ECO:0000256" key="1">
    <source>
        <dbReference type="ARBA" id="ARBA00022801"/>
    </source>
</evidence>
<gene>
    <name evidence="3" type="ORF">QWY14_05310</name>
</gene>
<dbReference type="RefSeq" id="WP_301722961.1">
    <property type="nucleotide sequence ID" value="NZ_JAUJWV010000001.1"/>
</dbReference>
<dbReference type="PANTHER" id="PTHR30404">
    <property type="entry name" value="N-ACETYLMURAMOYL-L-ALANINE AMIDASE"/>
    <property type="match status" value="1"/>
</dbReference>
<dbReference type="EC" id="3.5.1.28" evidence="3"/>
<dbReference type="EMBL" id="JAUJWV010000001">
    <property type="protein sequence ID" value="MDN7241197.1"/>
    <property type="molecule type" value="Genomic_DNA"/>
</dbReference>
<dbReference type="GO" id="GO:0008745">
    <property type="term" value="F:N-acetylmuramoyl-L-alanine amidase activity"/>
    <property type="evidence" value="ECO:0007669"/>
    <property type="project" value="UniProtKB-EC"/>
</dbReference>
<protein>
    <submittedName>
        <fullName evidence="3">N-acetylmuramoyl-L-alanine amidase</fullName>
        <ecNumber evidence="3">3.5.1.28</ecNumber>
    </submittedName>
</protein>
<dbReference type="SUPFAM" id="SSF53187">
    <property type="entry name" value="Zn-dependent exopeptidases"/>
    <property type="match status" value="1"/>
</dbReference>
<evidence type="ECO:0000313" key="4">
    <source>
        <dbReference type="Proteomes" id="UP001172055"/>
    </source>
</evidence>
<feature type="domain" description="MurNAc-LAA" evidence="2">
    <location>
        <begin position="74"/>
        <end position="193"/>
    </location>
</feature>
<dbReference type="InterPro" id="IPR050695">
    <property type="entry name" value="N-acetylmuramoyl_amidase_3"/>
</dbReference>
<dbReference type="Gene3D" id="3.40.630.40">
    <property type="entry name" value="Zn-dependent exopeptidases"/>
    <property type="match status" value="1"/>
</dbReference>